<dbReference type="InterPro" id="IPR000866">
    <property type="entry name" value="AhpC/TSA"/>
</dbReference>
<organism evidence="3 4">
    <name type="scientific">Candidatus Opimibacter skivensis</name>
    <dbReference type="NCBI Taxonomy" id="2982028"/>
    <lineage>
        <taxon>Bacteria</taxon>
        <taxon>Pseudomonadati</taxon>
        <taxon>Bacteroidota</taxon>
        <taxon>Saprospiria</taxon>
        <taxon>Saprospirales</taxon>
        <taxon>Saprospiraceae</taxon>
        <taxon>Candidatus Opimibacter</taxon>
    </lineage>
</organism>
<gene>
    <name evidence="3" type="ORF">IPP15_02455</name>
</gene>
<dbReference type="EMBL" id="JADKGY010000001">
    <property type="protein sequence ID" value="MBK9981281.1"/>
    <property type="molecule type" value="Genomic_DNA"/>
</dbReference>
<sequence length="196" mass="22029">MQLYCYLILLFYLVMPSACTNHPKDYTTALASCKPLHFGVINGKPDIQLPNTDCIIGASLPKFGGIAVDGNVIDENYFKGKVTVLNFWFVGCQGCEKEMPGLNQVVEKYKSSHVNFLAIGRNNAQEIRDFLMQRSFNFTQLPNGTPIVDNVFKLKWGYPFTIVADQHQKIIFTSLGMTDQKMHDELEPAIDKALKG</sequence>
<evidence type="ECO:0000313" key="4">
    <source>
        <dbReference type="Proteomes" id="UP000808337"/>
    </source>
</evidence>
<comment type="caution">
    <text evidence="3">The sequence shown here is derived from an EMBL/GenBank/DDBJ whole genome shotgun (WGS) entry which is preliminary data.</text>
</comment>
<dbReference type="CDD" id="cd02966">
    <property type="entry name" value="TlpA_like_family"/>
    <property type="match status" value="1"/>
</dbReference>
<protein>
    <submittedName>
        <fullName evidence="3">TlpA family protein disulfide reductase</fullName>
    </submittedName>
</protein>
<evidence type="ECO:0000313" key="3">
    <source>
        <dbReference type="EMBL" id="MBK9981281.1"/>
    </source>
</evidence>
<evidence type="ECO:0000256" key="1">
    <source>
        <dbReference type="SAM" id="SignalP"/>
    </source>
</evidence>
<proteinExistence type="predicted"/>
<accession>A0A9D7XNS1</accession>
<name>A0A9D7XNS1_9BACT</name>
<dbReference type="SUPFAM" id="SSF52833">
    <property type="entry name" value="Thioredoxin-like"/>
    <property type="match status" value="1"/>
</dbReference>
<reference evidence="3 4" key="1">
    <citation type="submission" date="2020-10" db="EMBL/GenBank/DDBJ databases">
        <title>Connecting structure to function with the recovery of over 1000 high-quality activated sludge metagenome-assembled genomes encoding full-length rRNA genes using long-read sequencing.</title>
        <authorList>
            <person name="Singleton C.M."/>
            <person name="Petriglieri F."/>
            <person name="Kristensen J.M."/>
            <person name="Kirkegaard R.H."/>
            <person name="Michaelsen T.Y."/>
            <person name="Andersen M.H."/>
            <person name="Karst S.M."/>
            <person name="Dueholm M.S."/>
            <person name="Nielsen P.H."/>
            <person name="Albertsen M."/>
        </authorList>
    </citation>
    <scope>NUCLEOTIDE SEQUENCE [LARGE SCALE GENOMIC DNA]</scope>
    <source>
        <strain evidence="3">Ribe_18-Q3-R11-54_MAXAC.273</strain>
    </source>
</reference>
<dbReference type="Proteomes" id="UP000808337">
    <property type="component" value="Unassembled WGS sequence"/>
</dbReference>
<dbReference type="PANTHER" id="PTHR42852">
    <property type="entry name" value="THIOL:DISULFIDE INTERCHANGE PROTEIN DSBE"/>
    <property type="match status" value="1"/>
</dbReference>
<evidence type="ECO:0000259" key="2">
    <source>
        <dbReference type="PROSITE" id="PS51352"/>
    </source>
</evidence>
<dbReference type="Pfam" id="PF00578">
    <property type="entry name" value="AhpC-TSA"/>
    <property type="match status" value="1"/>
</dbReference>
<dbReference type="GO" id="GO:0016209">
    <property type="term" value="F:antioxidant activity"/>
    <property type="evidence" value="ECO:0007669"/>
    <property type="project" value="InterPro"/>
</dbReference>
<feature type="chain" id="PRO_5039704632" evidence="1">
    <location>
        <begin position="21"/>
        <end position="196"/>
    </location>
</feature>
<dbReference type="GO" id="GO:0016491">
    <property type="term" value="F:oxidoreductase activity"/>
    <property type="evidence" value="ECO:0007669"/>
    <property type="project" value="InterPro"/>
</dbReference>
<dbReference type="InterPro" id="IPR036249">
    <property type="entry name" value="Thioredoxin-like_sf"/>
</dbReference>
<dbReference type="InterPro" id="IPR013766">
    <property type="entry name" value="Thioredoxin_domain"/>
</dbReference>
<dbReference type="Gene3D" id="3.40.30.10">
    <property type="entry name" value="Glutaredoxin"/>
    <property type="match status" value="1"/>
</dbReference>
<dbReference type="AlphaFoldDB" id="A0A9D7XNS1"/>
<dbReference type="PROSITE" id="PS51352">
    <property type="entry name" value="THIOREDOXIN_2"/>
    <property type="match status" value="1"/>
</dbReference>
<dbReference type="InterPro" id="IPR050553">
    <property type="entry name" value="Thioredoxin_ResA/DsbE_sf"/>
</dbReference>
<dbReference type="PANTHER" id="PTHR42852:SF17">
    <property type="entry name" value="THIOREDOXIN-LIKE PROTEIN HI_1115"/>
    <property type="match status" value="1"/>
</dbReference>
<feature type="domain" description="Thioredoxin" evidence="2">
    <location>
        <begin position="54"/>
        <end position="195"/>
    </location>
</feature>
<feature type="signal peptide" evidence="1">
    <location>
        <begin position="1"/>
        <end position="20"/>
    </location>
</feature>
<keyword evidence="1" id="KW-0732">Signal</keyword>